<dbReference type="InterPro" id="IPR006321">
    <property type="entry name" value="PilT/PilU"/>
</dbReference>
<comment type="similarity">
    <text evidence="1">Belongs to the GSP E family.</text>
</comment>
<reference evidence="3 4" key="1">
    <citation type="journal article" date="2015" name="Nature">
        <title>rRNA introns, odd ribosomes, and small enigmatic genomes across a large radiation of phyla.</title>
        <authorList>
            <person name="Brown C.T."/>
            <person name="Hug L.A."/>
            <person name="Thomas B.C."/>
            <person name="Sharon I."/>
            <person name="Castelle C.J."/>
            <person name="Singh A."/>
            <person name="Wilkins M.J."/>
            <person name="Williams K.H."/>
            <person name="Banfield J.F."/>
        </authorList>
    </citation>
    <scope>NUCLEOTIDE SEQUENCE [LARGE SCALE GENOMIC DNA]</scope>
</reference>
<dbReference type="PATRIC" id="fig|1618676.3.peg.1067"/>
<dbReference type="Pfam" id="PF00437">
    <property type="entry name" value="T2SSE"/>
    <property type="match status" value="1"/>
</dbReference>
<comment type="caution">
    <text evidence="3">The sequence shown here is derived from an EMBL/GenBank/DDBJ whole genome shotgun (WGS) entry which is preliminary data.</text>
</comment>
<dbReference type="NCBIfam" id="TIGR01420">
    <property type="entry name" value="pilT_fam"/>
    <property type="match status" value="1"/>
</dbReference>
<evidence type="ECO:0000256" key="1">
    <source>
        <dbReference type="ARBA" id="ARBA00006611"/>
    </source>
</evidence>
<protein>
    <submittedName>
        <fullName evidence="3">Twitching motility protein</fullName>
    </submittedName>
</protein>
<dbReference type="SUPFAM" id="SSF52540">
    <property type="entry name" value="P-loop containing nucleoside triphosphate hydrolases"/>
    <property type="match status" value="1"/>
</dbReference>
<dbReference type="PANTHER" id="PTHR30486">
    <property type="entry name" value="TWITCHING MOTILITY PROTEIN PILT"/>
    <property type="match status" value="1"/>
</dbReference>
<dbReference type="Gene3D" id="3.40.50.300">
    <property type="entry name" value="P-loop containing nucleotide triphosphate hydrolases"/>
    <property type="match status" value="1"/>
</dbReference>
<feature type="domain" description="Bacterial type II secretion system protein E" evidence="2">
    <location>
        <begin position="9"/>
        <end position="309"/>
    </location>
</feature>
<dbReference type="Proteomes" id="UP000034445">
    <property type="component" value="Unassembled WGS sequence"/>
</dbReference>
<dbReference type="GO" id="GO:0016887">
    <property type="term" value="F:ATP hydrolysis activity"/>
    <property type="evidence" value="ECO:0007669"/>
    <property type="project" value="InterPro"/>
</dbReference>
<dbReference type="InterPro" id="IPR001482">
    <property type="entry name" value="T2SS/T4SS_dom"/>
</dbReference>
<organism evidence="3 4">
    <name type="scientific">Candidatus Kaiserbacteria bacterium GW2011_GWC2_52_8b</name>
    <dbReference type="NCBI Taxonomy" id="1618676"/>
    <lineage>
        <taxon>Bacteria</taxon>
        <taxon>Candidatus Kaiseribacteriota</taxon>
    </lineage>
</organism>
<dbReference type="AlphaFoldDB" id="A0A0G1XF57"/>
<evidence type="ECO:0000313" key="4">
    <source>
        <dbReference type="Proteomes" id="UP000034445"/>
    </source>
</evidence>
<dbReference type="InterPro" id="IPR050921">
    <property type="entry name" value="T4SS_GSP_E_ATPase"/>
</dbReference>
<gene>
    <name evidence="3" type="ORF">UY74_C0071G0003</name>
</gene>
<dbReference type="CDD" id="cd01131">
    <property type="entry name" value="PilT"/>
    <property type="match status" value="1"/>
</dbReference>
<proteinExistence type="inferred from homology"/>
<dbReference type="PANTHER" id="PTHR30486:SF16">
    <property type="entry name" value="TWITCHING MOTILITY PROTEIN PILT"/>
    <property type="match status" value="1"/>
</dbReference>
<dbReference type="Gene3D" id="3.30.450.90">
    <property type="match status" value="1"/>
</dbReference>
<accession>A0A0G1XF57</accession>
<dbReference type="EMBL" id="LCRF01000071">
    <property type="protein sequence ID" value="KKW29540.1"/>
    <property type="molecule type" value="Genomic_DNA"/>
</dbReference>
<dbReference type="GO" id="GO:0005524">
    <property type="term" value="F:ATP binding"/>
    <property type="evidence" value="ECO:0007669"/>
    <property type="project" value="InterPro"/>
</dbReference>
<dbReference type="InterPro" id="IPR027417">
    <property type="entry name" value="P-loop_NTPase"/>
</dbReference>
<evidence type="ECO:0000313" key="3">
    <source>
        <dbReference type="EMBL" id="KKW29540.1"/>
    </source>
</evidence>
<sequence>MKFRNPSIPLQKEIQELLDITIGEKASDLHLSVGQPPILRISGGLVPLSKKPPITAQFTEEFAQALLTEEQRAKLARDREIDFSYNLEERGARFRGNIFYTMGNLSIALRFIPQDILTIEELNLPSVLHQFTRASQGFVIIAGPSGHGKSTTLASIVDEINRTRAEHIITIEDPIEYVFRDDKSVIDQREVTKDTKNFASALRATFRQDPNVIMVGEMRDAETIATALTAAETGHLVFATLHTNSAAQTVHRIVDSFPAEQQGQIRAQLSGSLLGVVSQRLLPRNQGGLIPACEVLMVNAAAANLIRENKVHELPLVIETSAEEGMISLNRALASLVSNKEVTLENAMNYSLNPQELRALIRR</sequence>
<evidence type="ECO:0000259" key="2">
    <source>
        <dbReference type="Pfam" id="PF00437"/>
    </source>
</evidence>
<name>A0A0G1XF57_9BACT</name>